<evidence type="ECO:0000256" key="7">
    <source>
        <dbReference type="ARBA" id="ARBA00022840"/>
    </source>
</evidence>
<reference evidence="11 12" key="1">
    <citation type="journal article" date="2019" name="Int. J. Syst. Evol. Microbiol.">
        <title>The Global Catalogue of Microorganisms (GCM) 10K type strain sequencing project: providing services to taxonomists for standard genome sequencing and annotation.</title>
        <authorList>
            <consortium name="The Broad Institute Genomics Platform"/>
            <consortium name="The Broad Institute Genome Sequencing Center for Infectious Disease"/>
            <person name="Wu L."/>
            <person name="Ma J."/>
        </authorList>
    </citation>
    <scope>NUCLEOTIDE SEQUENCE [LARGE SCALE GENOMIC DNA]</scope>
    <source>
        <strain evidence="11 12">JCM 14303</strain>
    </source>
</reference>
<keyword evidence="5" id="KW-0547">Nucleotide-binding</keyword>
<dbReference type="PANTHER" id="PTHR24421">
    <property type="entry name" value="NITRATE/NITRITE SENSOR PROTEIN NARX-RELATED"/>
    <property type="match status" value="1"/>
</dbReference>
<dbReference type="CDD" id="cd16917">
    <property type="entry name" value="HATPase_UhpB-NarQ-NarX-like"/>
    <property type="match status" value="1"/>
</dbReference>
<accession>A0ABN2AF91</accession>
<dbReference type="InterPro" id="IPR011712">
    <property type="entry name" value="Sig_transdc_His_kin_sub3_dim/P"/>
</dbReference>
<feature type="transmembrane region" description="Helical" evidence="9">
    <location>
        <begin position="98"/>
        <end position="118"/>
    </location>
</feature>
<evidence type="ECO:0000313" key="12">
    <source>
        <dbReference type="Proteomes" id="UP001500363"/>
    </source>
</evidence>
<keyword evidence="3" id="KW-0597">Phosphoprotein</keyword>
<sequence length="546" mass="58952">MTWRRAGDFGLWAGLSFLVIAESGSRSDPYWLMGGCVALLAAAVLLRRSRPLVALAVVIVPEAVIIGLTMNTTTGTPIAFVPATATLAYLAGRRETQLKYFVALTSGSLTLLLALRLILFRDVGIADTVLSWLAVVLLVLVLCVMPWLIGRYRAQQALLATAGWERAERIEREQRLEIDQVRLRERSRIAEDMHDSVGHELSLIALRAAALEVDAELPERHRRAATELREAAATATERLGEIIGVLRDADAQAPVVPSDESVAELVDRAAASGLAVRLVQEGAAEPSPMVDRAIHRVVQESLTNASKHAPGAEVVVTLTRAEDEVVVRIADTGATRAVPEVPSSGTGLAGLAERVRLVGGSLTAGPRDRGSAGTGERMPVGGFEVVARVPRSGGRPEPVADVRSATADERDVVRRRARRGLITALLVPAGLSVGIGAIALGYYLVAGYNSVLPPDRYDALRIGQSFAEVEAVLPRMQMIDPPKERVVEHDGWTCRYYRPDGPFSINYAYRLCFEHDRLVAKEMVQTGSVRPTVEGYTPGPQPEGTR</sequence>
<keyword evidence="7" id="KW-0067">ATP-binding</keyword>
<organism evidence="11 12">
    <name type="scientific">Kribbella lupini</name>
    <dbReference type="NCBI Taxonomy" id="291602"/>
    <lineage>
        <taxon>Bacteria</taxon>
        <taxon>Bacillati</taxon>
        <taxon>Actinomycetota</taxon>
        <taxon>Actinomycetes</taxon>
        <taxon>Propionibacteriales</taxon>
        <taxon>Kribbellaceae</taxon>
        <taxon>Kribbella</taxon>
    </lineage>
</organism>
<dbReference type="InterPro" id="IPR050482">
    <property type="entry name" value="Sensor_HK_TwoCompSys"/>
</dbReference>
<evidence type="ECO:0000256" key="6">
    <source>
        <dbReference type="ARBA" id="ARBA00022777"/>
    </source>
</evidence>
<evidence type="ECO:0000259" key="10">
    <source>
        <dbReference type="SMART" id="SM00387"/>
    </source>
</evidence>
<keyword evidence="4" id="KW-0808">Transferase</keyword>
<feature type="transmembrane region" description="Helical" evidence="9">
    <location>
        <begin position="52"/>
        <end position="68"/>
    </location>
</feature>
<feature type="transmembrane region" description="Helical" evidence="9">
    <location>
        <begin position="130"/>
        <end position="149"/>
    </location>
</feature>
<dbReference type="PANTHER" id="PTHR24421:SF10">
    <property type="entry name" value="NITRATE_NITRITE SENSOR PROTEIN NARQ"/>
    <property type="match status" value="1"/>
</dbReference>
<dbReference type="EMBL" id="BAAANC010000001">
    <property type="protein sequence ID" value="GAA1517686.1"/>
    <property type="molecule type" value="Genomic_DNA"/>
</dbReference>
<gene>
    <name evidence="11" type="ORF">GCM10009741_16390</name>
</gene>
<evidence type="ECO:0000256" key="2">
    <source>
        <dbReference type="ARBA" id="ARBA00012438"/>
    </source>
</evidence>
<dbReference type="SUPFAM" id="SSF55874">
    <property type="entry name" value="ATPase domain of HSP90 chaperone/DNA topoisomerase II/histidine kinase"/>
    <property type="match status" value="1"/>
</dbReference>
<keyword evidence="8" id="KW-0902">Two-component regulatory system</keyword>
<evidence type="ECO:0000256" key="8">
    <source>
        <dbReference type="ARBA" id="ARBA00023012"/>
    </source>
</evidence>
<dbReference type="Gene3D" id="1.20.5.1930">
    <property type="match status" value="1"/>
</dbReference>
<dbReference type="Gene3D" id="3.30.565.10">
    <property type="entry name" value="Histidine kinase-like ATPase, C-terminal domain"/>
    <property type="match status" value="1"/>
</dbReference>
<feature type="transmembrane region" description="Helical" evidence="9">
    <location>
        <begin position="420"/>
        <end position="445"/>
    </location>
</feature>
<keyword evidence="9" id="KW-1133">Transmembrane helix</keyword>
<dbReference type="Proteomes" id="UP001500363">
    <property type="component" value="Unassembled WGS sequence"/>
</dbReference>
<feature type="transmembrane region" description="Helical" evidence="9">
    <location>
        <begin position="74"/>
        <end position="91"/>
    </location>
</feature>
<evidence type="ECO:0000256" key="3">
    <source>
        <dbReference type="ARBA" id="ARBA00022553"/>
    </source>
</evidence>
<evidence type="ECO:0000256" key="1">
    <source>
        <dbReference type="ARBA" id="ARBA00000085"/>
    </source>
</evidence>
<keyword evidence="12" id="KW-1185">Reference proteome</keyword>
<feature type="transmembrane region" description="Helical" evidence="9">
    <location>
        <begin position="31"/>
        <end position="47"/>
    </location>
</feature>
<dbReference type="SMART" id="SM00387">
    <property type="entry name" value="HATPase_c"/>
    <property type="match status" value="1"/>
</dbReference>
<protein>
    <recommendedName>
        <fullName evidence="2">histidine kinase</fullName>
        <ecNumber evidence="2">2.7.13.3</ecNumber>
    </recommendedName>
</protein>
<keyword evidence="9" id="KW-0812">Transmembrane</keyword>
<name>A0ABN2AF91_9ACTN</name>
<dbReference type="InterPro" id="IPR003594">
    <property type="entry name" value="HATPase_dom"/>
</dbReference>
<dbReference type="RefSeq" id="WP_344171582.1">
    <property type="nucleotide sequence ID" value="NZ_BAAANC010000001.1"/>
</dbReference>
<keyword evidence="9" id="KW-0472">Membrane</keyword>
<proteinExistence type="predicted"/>
<evidence type="ECO:0000256" key="5">
    <source>
        <dbReference type="ARBA" id="ARBA00022741"/>
    </source>
</evidence>
<dbReference type="Pfam" id="PF02518">
    <property type="entry name" value="HATPase_c"/>
    <property type="match status" value="1"/>
</dbReference>
<evidence type="ECO:0000256" key="4">
    <source>
        <dbReference type="ARBA" id="ARBA00022679"/>
    </source>
</evidence>
<evidence type="ECO:0000313" key="11">
    <source>
        <dbReference type="EMBL" id="GAA1517686.1"/>
    </source>
</evidence>
<dbReference type="GO" id="GO:0016301">
    <property type="term" value="F:kinase activity"/>
    <property type="evidence" value="ECO:0007669"/>
    <property type="project" value="UniProtKB-KW"/>
</dbReference>
<dbReference type="Pfam" id="PF07730">
    <property type="entry name" value="HisKA_3"/>
    <property type="match status" value="1"/>
</dbReference>
<dbReference type="EC" id="2.7.13.3" evidence="2"/>
<comment type="catalytic activity">
    <reaction evidence="1">
        <text>ATP + protein L-histidine = ADP + protein N-phospho-L-histidine.</text>
        <dbReference type="EC" id="2.7.13.3"/>
    </reaction>
</comment>
<comment type="caution">
    <text evidence="11">The sequence shown here is derived from an EMBL/GenBank/DDBJ whole genome shotgun (WGS) entry which is preliminary data.</text>
</comment>
<keyword evidence="6 11" id="KW-0418">Kinase</keyword>
<dbReference type="InterPro" id="IPR036890">
    <property type="entry name" value="HATPase_C_sf"/>
</dbReference>
<feature type="domain" description="Histidine kinase/HSP90-like ATPase" evidence="10">
    <location>
        <begin position="289"/>
        <end position="393"/>
    </location>
</feature>
<evidence type="ECO:0000256" key="9">
    <source>
        <dbReference type="SAM" id="Phobius"/>
    </source>
</evidence>